<protein>
    <recommendedName>
        <fullName evidence="5">tRNA pseudouridine synthase B</fullName>
        <ecNumber evidence="5">5.4.99.25</ecNumber>
    </recommendedName>
    <alternativeName>
        <fullName evidence="5">tRNA pseudouridine(55) synthase</fullName>
        <shortName evidence="5">Psi55 synthase</shortName>
    </alternativeName>
    <alternativeName>
        <fullName evidence="5">tRNA pseudouridylate synthase</fullName>
    </alternativeName>
    <alternativeName>
        <fullName evidence="5">tRNA-uridine isomerase</fullName>
    </alternativeName>
</protein>
<dbReference type="PANTHER" id="PTHR13767">
    <property type="entry name" value="TRNA-PSEUDOURIDINE SYNTHASE"/>
    <property type="match status" value="1"/>
</dbReference>
<evidence type="ECO:0000313" key="9">
    <source>
        <dbReference type="Proteomes" id="UP001156921"/>
    </source>
</evidence>
<sequence>MGRRKKGEIVNGWVCLDKPFGMGSTEAVSKVRRLFDAQKAGHAGTLDPLASGILPIALGEATKTVPFMMEAQKVYRFTINWGISTDSLDREGEIVARSDVRPDVEAVRAALEAFVGEIDQVPPQFSAIKVDGQRAYDLAREGAEFELASRRVMIHEAAVSDAPDADHVELTIRTGKGVYVRSLARDLAAALGAEGHVSALRRERVGPFSTENAVTLDFLTDLVHRDAASEGLLPVATALDDIPELAVTDQDAFSLRQGRPIVLLPGQVETLKSRLRDGSRTVSAFQGQTLVALGQLRAGRLEPDRVFNLQLPSSSA</sequence>
<dbReference type="InterPro" id="IPR002501">
    <property type="entry name" value="PsdUridine_synth_N"/>
</dbReference>
<comment type="caution">
    <text evidence="8">The sequence shown here is derived from an EMBL/GenBank/DDBJ whole genome shotgun (WGS) entry which is preliminary data.</text>
</comment>
<keyword evidence="3 5" id="KW-0819">tRNA processing</keyword>
<dbReference type="InterPro" id="IPR020103">
    <property type="entry name" value="PsdUridine_synth_cat_dom_sf"/>
</dbReference>
<dbReference type="HAMAP" id="MF_01080">
    <property type="entry name" value="TruB_bact"/>
    <property type="match status" value="1"/>
</dbReference>
<dbReference type="InterPro" id="IPR014780">
    <property type="entry name" value="tRNA_psdUridine_synth_TruB"/>
</dbReference>
<proteinExistence type="inferred from homology"/>
<comment type="catalytic activity">
    <reaction evidence="1 5">
        <text>uridine(55) in tRNA = pseudouridine(55) in tRNA</text>
        <dbReference type="Rhea" id="RHEA:42532"/>
        <dbReference type="Rhea" id="RHEA-COMP:10101"/>
        <dbReference type="Rhea" id="RHEA-COMP:10102"/>
        <dbReference type="ChEBI" id="CHEBI:65314"/>
        <dbReference type="ChEBI" id="CHEBI:65315"/>
        <dbReference type="EC" id="5.4.99.25"/>
    </reaction>
</comment>
<dbReference type="Proteomes" id="UP001156921">
    <property type="component" value="Unassembled WGS sequence"/>
</dbReference>
<keyword evidence="9" id="KW-1185">Reference proteome</keyword>
<feature type="domain" description="tRNA pseudouridylate synthase B C-terminal" evidence="7">
    <location>
        <begin position="181"/>
        <end position="239"/>
    </location>
</feature>
<dbReference type="NCBIfam" id="TIGR00431">
    <property type="entry name" value="TruB"/>
    <property type="match status" value="1"/>
</dbReference>
<dbReference type="EMBL" id="BSOY01000012">
    <property type="protein sequence ID" value="GLS00894.1"/>
    <property type="molecule type" value="Genomic_DNA"/>
</dbReference>
<dbReference type="CDD" id="cd02573">
    <property type="entry name" value="PseudoU_synth_EcTruB"/>
    <property type="match status" value="1"/>
</dbReference>
<evidence type="ECO:0000259" key="6">
    <source>
        <dbReference type="Pfam" id="PF01509"/>
    </source>
</evidence>
<dbReference type="Pfam" id="PF16198">
    <property type="entry name" value="TruB_C_2"/>
    <property type="match status" value="1"/>
</dbReference>
<evidence type="ECO:0000256" key="3">
    <source>
        <dbReference type="ARBA" id="ARBA00022694"/>
    </source>
</evidence>
<feature type="active site" description="Nucleophile" evidence="5">
    <location>
        <position position="47"/>
    </location>
</feature>
<dbReference type="SUPFAM" id="SSF55120">
    <property type="entry name" value="Pseudouridine synthase"/>
    <property type="match status" value="1"/>
</dbReference>
<evidence type="ECO:0000256" key="2">
    <source>
        <dbReference type="ARBA" id="ARBA00005642"/>
    </source>
</evidence>
<dbReference type="EC" id="5.4.99.25" evidence="5"/>
<gene>
    <name evidence="5 8" type="primary">truB</name>
    <name evidence="8" type="ORF">GCM10007859_09030</name>
</gene>
<dbReference type="Pfam" id="PF01509">
    <property type="entry name" value="TruB_N"/>
    <property type="match status" value="1"/>
</dbReference>
<dbReference type="InterPro" id="IPR032819">
    <property type="entry name" value="TruB_C"/>
</dbReference>
<accession>A0ABQ6BM88</accession>
<dbReference type="Gene3D" id="3.30.2350.10">
    <property type="entry name" value="Pseudouridine synthase"/>
    <property type="match status" value="1"/>
</dbReference>
<evidence type="ECO:0000259" key="7">
    <source>
        <dbReference type="Pfam" id="PF16198"/>
    </source>
</evidence>
<organism evidence="8 9">
    <name type="scientific">Brevundimonas denitrificans</name>
    <dbReference type="NCBI Taxonomy" id="1443434"/>
    <lineage>
        <taxon>Bacteria</taxon>
        <taxon>Pseudomonadati</taxon>
        <taxon>Pseudomonadota</taxon>
        <taxon>Alphaproteobacteria</taxon>
        <taxon>Caulobacterales</taxon>
        <taxon>Caulobacteraceae</taxon>
        <taxon>Brevundimonas</taxon>
    </lineage>
</organism>
<keyword evidence="4 5" id="KW-0413">Isomerase</keyword>
<evidence type="ECO:0000313" key="8">
    <source>
        <dbReference type="EMBL" id="GLS00894.1"/>
    </source>
</evidence>
<evidence type="ECO:0000256" key="1">
    <source>
        <dbReference type="ARBA" id="ARBA00000385"/>
    </source>
</evidence>
<comment type="function">
    <text evidence="5">Responsible for synthesis of pseudouridine from uracil-55 in the psi GC loop of transfer RNAs.</text>
</comment>
<evidence type="ECO:0000256" key="5">
    <source>
        <dbReference type="HAMAP-Rule" id="MF_01080"/>
    </source>
</evidence>
<feature type="domain" description="Pseudouridine synthase II N-terminal" evidence="6">
    <location>
        <begin position="32"/>
        <end position="180"/>
    </location>
</feature>
<reference evidence="9" key="1">
    <citation type="journal article" date="2019" name="Int. J. Syst. Evol. Microbiol.">
        <title>The Global Catalogue of Microorganisms (GCM) 10K type strain sequencing project: providing services to taxonomists for standard genome sequencing and annotation.</title>
        <authorList>
            <consortium name="The Broad Institute Genomics Platform"/>
            <consortium name="The Broad Institute Genome Sequencing Center for Infectious Disease"/>
            <person name="Wu L."/>
            <person name="Ma J."/>
        </authorList>
    </citation>
    <scope>NUCLEOTIDE SEQUENCE [LARGE SCALE GENOMIC DNA]</scope>
    <source>
        <strain evidence="9">NBRC 110107</strain>
    </source>
</reference>
<dbReference type="PANTHER" id="PTHR13767:SF2">
    <property type="entry name" value="PSEUDOURIDYLATE SYNTHASE TRUB1"/>
    <property type="match status" value="1"/>
</dbReference>
<comment type="similarity">
    <text evidence="2 5">Belongs to the pseudouridine synthase TruB family. Type 1 subfamily.</text>
</comment>
<dbReference type="RefSeq" id="WP_284221606.1">
    <property type="nucleotide sequence ID" value="NZ_BSOY01000012.1"/>
</dbReference>
<name>A0ABQ6BM88_9CAUL</name>
<evidence type="ECO:0000256" key="4">
    <source>
        <dbReference type="ARBA" id="ARBA00023235"/>
    </source>
</evidence>